<name>A0ABT0CF36_THEVL</name>
<protein>
    <submittedName>
        <fullName evidence="5">ABC transporter substrate-binding protein</fullName>
    </submittedName>
</protein>
<dbReference type="RefSeq" id="WP_244352913.1">
    <property type="nucleotide sequence ID" value="NZ_JAFIRA010000062.1"/>
</dbReference>
<evidence type="ECO:0000313" key="6">
    <source>
        <dbReference type="Proteomes" id="UP000830835"/>
    </source>
</evidence>
<dbReference type="Gene3D" id="3.90.76.10">
    <property type="entry name" value="Dipeptide-binding Protein, Domain 1"/>
    <property type="match status" value="1"/>
</dbReference>
<dbReference type="Pfam" id="PF00496">
    <property type="entry name" value="SBP_bac_5"/>
    <property type="match status" value="1"/>
</dbReference>
<dbReference type="Proteomes" id="UP000830835">
    <property type="component" value="Unassembled WGS sequence"/>
</dbReference>
<gene>
    <name evidence="5" type="ORF">JX360_15995</name>
</gene>
<evidence type="ECO:0000256" key="1">
    <source>
        <dbReference type="ARBA" id="ARBA00005695"/>
    </source>
</evidence>
<organism evidence="5 6">
    <name type="scientific">Thermostichus vulcanus str. 'Rupite'</name>
    <dbReference type="NCBI Taxonomy" id="2813851"/>
    <lineage>
        <taxon>Bacteria</taxon>
        <taxon>Bacillati</taxon>
        <taxon>Cyanobacteriota</taxon>
        <taxon>Cyanophyceae</taxon>
        <taxon>Thermostichales</taxon>
        <taxon>Thermostichaceae</taxon>
        <taxon>Thermostichus</taxon>
    </lineage>
</organism>
<dbReference type="Gene3D" id="3.10.105.10">
    <property type="entry name" value="Dipeptide-binding Protein, Domain 3"/>
    <property type="match status" value="1"/>
</dbReference>
<dbReference type="PANTHER" id="PTHR30290">
    <property type="entry name" value="PERIPLASMIC BINDING COMPONENT OF ABC TRANSPORTER"/>
    <property type="match status" value="1"/>
</dbReference>
<dbReference type="InterPro" id="IPR030678">
    <property type="entry name" value="Peptide/Ni-bd"/>
</dbReference>
<dbReference type="PROSITE" id="PS51257">
    <property type="entry name" value="PROKAR_LIPOPROTEIN"/>
    <property type="match status" value="1"/>
</dbReference>
<comment type="similarity">
    <text evidence="1">Belongs to the bacterial solute-binding protein 5 family.</text>
</comment>
<evidence type="ECO:0000256" key="3">
    <source>
        <dbReference type="ARBA" id="ARBA00022729"/>
    </source>
</evidence>
<dbReference type="EMBL" id="JAFIRA010000062">
    <property type="protein sequence ID" value="MCJ2544389.1"/>
    <property type="molecule type" value="Genomic_DNA"/>
</dbReference>
<feature type="domain" description="Solute-binding protein family 5" evidence="4">
    <location>
        <begin position="81"/>
        <end position="488"/>
    </location>
</feature>
<dbReference type="CDD" id="cd08500">
    <property type="entry name" value="PBP2_NikA_DppA_OppA_like_4"/>
    <property type="match status" value="1"/>
</dbReference>
<dbReference type="PIRSF" id="PIRSF002741">
    <property type="entry name" value="MppA"/>
    <property type="match status" value="1"/>
</dbReference>
<comment type="caution">
    <text evidence="5">The sequence shown here is derived from an EMBL/GenBank/DDBJ whole genome shotgun (WGS) entry which is preliminary data.</text>
</comment>
<evidence type="ECO:0000313" key="5">
    <source>
        <dbReference type="EMBL" id="MCJ2544389.1"/>
    </source>
</evidence>
<dbReference type="PANTHER" id="PTHR30290:SF9">
    <property type="entry name" value="OLIGOPEPTIDE-BINDING PROTEIN APPA"/>
    <property type="match status" value="1"/>
</dbReference>
<accession>A0ABT0CF36</accession>
<evidence type="ECO:0000256" key="2">
    <source>
        <dbReference type="ARBA" id="ARBA00022448"/>
    </source>
</evidence>
<sequence length="586" mass="66501">MAVVECRTQPIRGGMVWVVLLGLGILWLSGCAAPTRPHLIGTVTSDPKTFNTYLAAESSSRDAITYFEDGLVTLDEDTLLPKPQLAEGWEVFDNGLRYVFTLREGLRWSDGEPLTAADVDFTFNRIIFDERIPTSSRDVKRIGESGALPQVRALDERRVEFVLPEPFAPFLIQAGSPILPKHILEPTVEQVDSQGNPLFLQTWGIDTPVQELVGAGPYLLQEYTPGQRLVYRPNPYYWKGEGIPRIERLILRIVDSEDTALLQFRSRETDLVAVRGGDFQLLKREEERDQFTIYDLGQTLNNNFFAFNLSRARNPQTGRPFVDPIKSRWFNDLNFRKAVAHAMNRQFYVDSVLQGLGEIQHSVFSPASPFYLSPEEGLPTYEYNPDKARQLLLQAGYTYDNESHLRDPEGNRVRFSLITNAGNNQREATGSLIMADLARIGITVDFSPIAFNTLVQRTDTRDWETLLLGFGGGGTEPNNGSNIWRSDGRLHLFNLGNLPNNPAEGVEVSDWEREIDRIFIEGVRELDFEKRKALYDRFQIIIQEQLPQIGTFNPLVLSAVRNRIEGVDPRPILGPLWNLDQLYIQE</sequence>
<keyword evidence="3" id="KW-0732">Signal</keyword>
<keyword evidence="6" id="KW-1185">Reference proteome</keyword>
<evidence type="ECO:0000259" key="4">
    <source>
        <dbReference type="Pfam" id="PF00496"/>
    </source>
</evidence>
<dbReference type="InterPro" id="IPR039424">
    <property type="entry name" value="SBP_5"/>
</dbReference>
<dbReference type="SUPFAM" id="SSF53850">
    <property type="entry name" value="Periplasmic binding protein-like II"/>
    <property type="match status" value="1"/>
</dbReference>
<keyword evidence="2" id="KW-0813">Transport</keyword>
<proteinExistence type="inferred from homology"/>
<dbReference type="InterPro" id="IPR000914">
    <property type="entry name" value="SBP_5_dom"/>
</dbReference>
<dbReference type="Gene3D" id="3.40.190.10">
    <property type="entry name" value="Periplasmic binding protein-like II"/>
    <property type="match status" value="1"/>
</dbReference>
<reference evidence="5" key="1">
    <citation type="submission" date="2021-02" db="EMBL/GenBank/DDBJ databases">
        <title>The CRISPR/cas machinery reduction and long-range gene transfer in the hot spring cyanobacterium Synechococcus.</title>
        <authorList>
            <person name="Dvorak P."/>
            <person name="Jahodarova E."/>
            <person name="Hasler P."/>
            <person name="Poulickova A."/>
        </authorList>
    </citation>
    <scope>NUCLEOTIDE SEQUENCE</scope>
    <source>
        <strain evidence="5">Rupite</strain>
    </source>
</reference>